<dbReference type="Proteomes" id="UP000000305">
    <property type="component" value="Unassembled WGS sequence"/>
</dbReference>
<name>E9FS97_DAPPU</name>
<sequence>MSLAAPTGGTFRHLYKYFRTVKVIVMVKFELLHCIPHCIPLCSVIYWRQLVKGVPLRLATCTSCSFCHMQKHLRTI</sequence>
<dbReference type="EMBL" id="GL732523">
    <property type="protein sequence ID" value="EFX90359.1"/>
    <property type="molecule type" value="Genomic_DNA"/>
</dbReference>
<evidence type="ECO:0000313" key="1">
    <source>
        <dbReference type="EMBL" id="EFX90359.1"/>
    </source>
</evidence>
<gene>
    <name evidence="1" type="ORF">DAPPUDRAFT_309698</name>
</gene>
<accession>E9FS97</accession>
<dbReference type="KEGG" id="dpx:DAPPUDRAFT_309698"/>
<protein>
    <submittedName>
        <fullName evidence="1">Uncharacterized protein</fullName>
    </submittedName>
</protein>
<organism evidence="1 2">
    <name type="scientific">Daphnia pulex</name>
    <name type="common">Water flea</name>
    <dbReference type="NCBI Taxonomy" id="6669"/>
    <lineage>
        <taxon>Eukaryota</taxon>
        <taxon>Metazoa</taxon>
        <taxon>Ecdysozoa</taxon>
        <taxon>Arthropoda</taxon>
        <taxon>Crustacea</taxon>
        <taxon>Branchiopoda</taxon>
        <taxon>Diplostraca</taxon>
        <taxon>Cladocera</taxon>
        <taxon>Anomopoda</taxon>
        <taxon>Daphniidae</taxon>
        <taxon>Daphnia</taxon>
    </lineage>
</organism>
<keyword evidence="2" id="KW-1185">Reference proteome</keyword>
<dbReference type="AlphaFoldDB" id="E9FS97"/>
<reference evidence="1 2" key="1">
    <citation type="journal article" date="2011" name="Science">
        <title>The ecoresponsive genome of Daphnia pulex.</title>
        <authorList>
            <person name="Colbourne J.K."/>
            <person name="Pfrender M.E."/>
            <person name="Gilbert D."/>
            <person name="Thomas W.K."/>
            <person name="Tucker A."/>
            <person name="Oakley T.H."/>
            <person name="Tokishita S."/>
            <person name="Aerts A."/>
            <person name="Arnold G.J."/>
            <person name="Basu M.K."/>
            <person name="Bauer D.J."/>
            <person name="Caceres C.E."/>
            <person name="Carmel L."/>
            <person name="Casola C."/>
            <person name="Choi J.H."/>
            <person name="Detter J.C."/>
            <person name="Dong Q."/>
            <person name="Dusheyko S."/>
            <person name="Eads B.D."/>
            <person name="Frohlich T."/>
            <person name="Geiler-Samerotte K.A."/>
            <person name="Gerlach D."/>
            <person name="Hatcher P."/>
            <person name="Jogdeo S."/>
            <person name="Krijgsveld J."/>
            <person name="Kriventseva E.V."/>
            <person name="Kultz D."/>
            <person name="Laforsch C."/>
            <person name="Lindquist E."/>
            <person name="Lopez J."/>
            <person name="Manak J.R."/>
            <person name="Muller J."/>
            <person name="Pangilinan J."/>
            <person name="Patwardhan R.P."/>
            <person name="Pitluck S."/>
            <person name="Pritham E.J."/>
            <person name="Rechtsteiner A."/>
            <person name="Rho M."/>
            <person name="Rogozin I.B."/>
            <person name="Sakarya O."/>
            <person name="Salamov A."/>
            <person name="Schaack S."/>
            <person name="Shapiro H."/>
            <person name="Shiga Y."/>
            <person name="Skalitzky C."/>
            <person name="Smith Z."/>
            <person name="Souvorov A."/>
            <person name="Sung W."/>
            <person name="Tang Z."/>
            <person name="Tsuchiya D."/>
            <person name="Tu H."/>
            <person name="Vos H."/>
            <person name="Wang M."/>
            <person name="Wolf Y.I."/>
            <person name="Yamagata H."/>
            <person name="Yamada T."/>
            <person name="Ye Y."/>
            <person name="Shaw J.R."/>
            <person name="Andrews J."/>
            <person name="Crease T.J."/>
            <person name="Tang H."/>
            <person name="Lucas S.M."/>
            <person name="Robertson H.M."/>
            <person name="Bork P."/>
            <person name="Koonin E.V."/>
            <person name="Zdobnov E.M."/>
            <person name="Grigoriev I.V."/>
            <person name="Lynch M."/>
            <person name="Boore J.L."/>
        </authorList>
    </citation>
    <scope>NUCLEOTIDE SEQUENCE [LARGE SCALE GENOMIC DNA]</scope>
</reference>
<dbReference type="InParanoid" id="E9FS97"/>
<evidence type="ECO:0000313" key="2">
    <source>
        <dbReference type="Proteomes" id="UP000000305"/>
    </source>
</evidence>
<proteinExistence type="predicted"/>
<dbReference type="HOGENOM" id="CLU_2656945_0_0_1"/>